<dbReference type="InterPro" id="IPR012337">
    <property type="entry name" value="RNaseH-like_sf"/>
</dbReference>
<dbReference type="EC" id="2.7.7.7" evidence="2"/>
<sequence length="154" mass="17683">MAFIPEAHVEKVKQLLRGENGWRITPLELKDFHRQPVYGLYCRAHRQLMRYEKLLREAGVTLYEADIRPPERFLMERFITAPVWVDGIEQNGGVVNARLKPNPHYRPPLKWVSLDIETTRHGELYCIGLEGCGDRVVYMLGPPNGDASRAGFPA</sequence>
<dbReference type="Proteomes" id="UP000255163">
    <property type="component" value="Unassembled WGS sequence"/>
</dbReference>
<dbReference type="AlphaFoldDB" id="A0A376FK06"/>
<dbReference type="Gene3D" id="3.30.70.2250">
    <property type="match status" value="1"/>
</dbReference>
<dbReference type="InterPro" id="IPR055208">
    <property type="entry name" value="PolB_insertion"/>
</dbReference>
<dbReference type="Gene3D" id="3.30.420.10">
    <property type="entry name" value="Ribonuclease H-like superfamily/Ribonuclease H"/>
    <property type="match status" value="1"/>
</dbReference>
<keyword evidence="2" id="KW-0808">Transferase</keyword>
<dbReference type="FunFam" id="3.30.70.2250:FF:000001">
    <property type="entry name" value="DNA polymerase"/>
    <property type="match status" value="1"/>
</dbReference>
<accession>A0A376FK06</accession>
<dbReference type="GO" id="GO:0003676">
    <property type="term" value="F:nucleic acid binding"/>
    <property type="evidence" value="ECO:0007669"/>
    <property type="project" value="InterPro"/>
</dbReference>
<protein>
    <submittedName>
        <fullName evidence="2">DNA polymerase II</fullName>
        <ecNumber evidence="2">2.7.7.7</ecNumber>
    </submittedName>
</protein>
<dbReference type="Pfam" id="PF22587">
    <property type="entry name" value="DNApolII_insertion"/>
    <property type="match status" value="1"/>
</dbReference>
<keyword evidence="2" id="KW-0548">Nucleotidyltransferase</keyword>
<dbReference type="SUPFAM" id="SSF53098">
    <property type="entry name" value="Ribonuclease H-like"/>
    <property type="match status" value="1"/>
</dbReference>
<organism evidence="2 3">
    <name type="scientific">Enterobacter asburiae</name>
    <dbReference type="NCBI Taxonomy" id="61645"/>
    <lineage>
        <taxon>Bacteria</taxon>
        <taxon>Pseudomonadati</taxon>
        <taxon>Pseudomonadota</taxon>
        <taxon>Gammaproteobacteria</taxon>
        <taxon>Enterobacterales</taxon>
        <taxon>Enterobacteriaceae</taxon>
        <taxon>Enterobacter</taxon>
        <taxon>Enterobacter cloacae complex</taxon>
    </lineage>
</organism>
<dbReference type="GO" id="GO:0003887">
    <property type="term" value="F:DNA-directed DNA polymerase activity"/>
    <property type="evidence" value="ECO:0007669"/>
    <property type="project" value="UniProtKB-EC"/>
</dbReference>
<evidence type="ECO:0000313" key="3">
    <source>
        <dbReference type="Proteomes" id="UP000255163"/>
    </source>
</evidence>
<dbReference type="EMBL" id="UFYI01000007">
    <property type="protein sequence ID" value="STD25935.1"/>
    <property type="molecule type" value="Genomic_DNA"/>
</dbReference>
<proteinExistence type="predicted"/>
<name>A0A376FK06_ENTAS</name>
<feature type="domain" description="DNA polymerase II insertion" evidence="1">
    <location>
        <begin position="2"/>
        <end position="60"/>
    </location>
</feature>
<dbReference type="InterPro" id="IPR036397">
    <property type="entry name" value="RNaseH_sf"/>
</dbReference>
<gene>
    <name evidence="2" type="primary">polB_5</name>
    <name evidence="2" type="ORF">NCTC12123_05324</name>
</gene>
<evidence type="ECO:0000259" key="1">
    <source>
        <dbReference type="Pfam" id="PF22587"/>
    </source>
</evidence>
<reference evidence="2 3" key="1">
    <citation type="submission" date="2018-06" db="EMBL/GenBank/DDBJ databases">
        <authorList>
            <consortium name="Pathogen Informatics"/>
            <person name="Doyle S."/>
        </authorList>
    </citation>
    <scope>NUCLEOTIDE SEQUENCE [LARGE SCALE GENOMIC DNA]</scope>
    <source>
        <strain evidence="2 3">NCTC12123</strain>
    </source>
</reference>
<evidence type="ECO:0000313" key="2">
    <source>
        <dbReference type="EMBL" id="STD25935.1"/>
    </source>
</evidence>